<feature type="region of interest" description="Disordered" evidence="1">
    <location>
        <begin position="545"/>
        <end position="662"/>
    </location>
</feature>
<reference evidence="3 4" key="1">
    <citation type="submission" date="2023-08" db="EMBL/GenBank/DDBJ databases">
        <authorList>
            <person name="Palmer J.M."/>
        </authorList>
    </citation>
    <scope>NUCLEOTIDE SEQUENCE [LARGE SCALE GENOMIC DNA]</scope>
    <source>
        <strain evidence="3 4">TWF481</strain>
    </source>
</reference>
<keyword evidence="2" id="KW-1133">Transmembrane helix</keyword>
<gene>
    <name evidence="3" type="ORF">TWF481_010777</name>
</gene>
<name>A0AAV9W1Q4_9PEZI</name>
<feature type="transmembrane region" description="Helical" evidence="2">
    <location>
        <begin position="64"/>
        <end position="83"/>
    </location>
</feature>
<dbReference type="AlphaFoldDB" id="A0AAV9W1Q4"/>
<protein>
    <submittedName>
        <fullName evidence="3">Uncharacterized protein</fullName>
    </submittedName>
</protein>
<proteinExistence type="predicted"/>
<comment type="caution">
    <text evidence="3">The sequence shown here is derived from an EMBL/GenBank/DDBJ whole genome shotgun (WGS) entry which is preliminary data.</text>
</comment>
<evidence type="ECO:0000313" key="3">
    <source>
        <dbReference type="EMBL" id="KAK6500433.1"/>
    </source>
</evidence>
<evidence type="ECO:0000313" key="4">
    <source>
        <dbReference type="Proteomes" id="UP001370758"/>
    </source>
</evidence>
<organism evidence="3 4">
    <name type="scientific">Arthrobotrys musiformis</name>
    <dbReference type="NCBI Taxonomy" id="47236"/>
    <lineage>
        <taxon>Eukaryota</taxon>
        <taxon>Fungi</taxon>
        <taxon>Dikarya</taxon>
        <taxon>Ascomycota</taxon>
        <taxon>Pezizomycotina</taxon>
        <taxon>Orbiliomycetes</taxon>
        <taxon>Orbiliales</taxon>
        <taxon>Orbiliaceae</taxon>
        <taxon>Arthrobotrys</taxon>
    </lineage>
</organism>
<keyword evidence="4" id="KW-1185">Reference proteome</keyword>
<accession>A0AAV9W1Q4</accession>
<dbReference type="EMBL" id="JAVHJL010000007">
    <property type="protein sequence ID" value="KAK6500433.1"/>
    <property type="molecule type" value="Genomic_DNA"/>
</dbReference>
<keyword evidence="2" id="KW-0812">Transmembrane</keyword>
<keyword evidence="2" id="KW-0472">Membrane</keyword>
<feature type="compositionally biased region" description="Basic and acidic residues" evidence="1">
    <location>
        <begin position="573"/>
        <end position="616"/>
    </location>
</feature>
<evidence type="ECO:0000256" key="1">
    <source>
        <dbReference type="SAM" id="MobiDB-lite"/>
    </source>
</evidence>
<feature type="compositionally biased region" description="Polar residues" evidence="1">
    <location>
        <begin position="617"/>
        <end position="627"/>
    </location>
</feature>
<evidence type="ECO:0000256" key="2">
    <source>
        <dbReference type="SAM" id="Phobius"/>
    </source>
</evidence>
<dbReference type="Proteomes" id="UP001370758">
    <property type="component" value="Unassembled WGS sequence"/>
</dbReference>
<sequence>MAAMAWPNHSRLGYATARPGYDNSFERNRSDPVEKYKHHQRYPKVCWFDIFVEIYEYITHSFTAIFRFPTVVFLVGIGLGYFISLHNTAIAPPSAPSGFDIARNSLDFLSQPSIRVSDNAQNTDPYFLPSLPGSRYPAVPYHNVLRKDSPTFVATKKLITQSPMTPLFVPFGRNHLMLRQTVLSYIAAGWPRSQIYIIDNTGTMDANLRGLLSDSNPFHMDYNLYRSRYGVNIIRTPTLLTFAQLQNFMLSTAMGKGWTHYYWTHQDVVVLSDEGKRPYKSFYEGVVSSLVSLYPGMNSTGKAKEGKRWGLVWYDFDHLSLVNVGVAADTDVKIGAWDVFIPYYNTDCDYYERMRLHGFEILERRVGDIFDVAEHVSDPEYSFFGDEGMSVLQGPGSKERKRNEGGGGVGSRRYKMLKRELKSMTRVKNVGQPDRNIWQDELKGGQGEPWTYDSYGFETAWWTMATVGRSLFQKKWGTADCKPSKLGKGLTRIWNAADDYRYNQGQNGFGYRDYDHDHDHDVPKFDDDDDDDNYDYYDDEKLDEADSHWDSVGGMAGTSWNDPGLGMAGGDDAESRPFSKSPYDHGNEDWARLNKVDSEDKNKSKTRGKAESDRPKNNPSISQSEGASVSKESLGDLSSGDDIDRDSAFKTKPGAGGSADPNIVHQVVDGALSMEGIPEFGSMGEIDIIDLES</sequence>